<dbReference type="InterPro" id="IPR001602">
    <property type="entry name" value="UPF0047_YjbQ-like"/>
</dbReference>
<proteinExistence type="predicted"/>
<dbReference type="SUPFAM" id="SSF111038">
    <property type="entry name" value="YjbQ-like"/>
    <property type="match status" value="2"/>
</dbReference>
<evidence type="ECO:0000313" key="1">
    <source>
        <dbReference type="EMBL" id="WIA17491.1"/>
    </source>
</evidence>
<reference evidence="1 2" key="1">
    <citation type="submission" date="2023-05" db="EMBL/GenBank/DDBJ databases">
        <title>A 100% complete, gapless, phased diploid assembly of the Scenedesmus obliquus UTEX 3031 genome.</title>
        <authorList>
            <person name="Biondi T.C."/>
            <person name="Hanschen E.R."/>
            <person name="Kwon T."/>
            <person name="Eng W."/>
            <person name="Kruse C.P.S."/>
            <person name="Koehler S.I."/>
            <person name="Kunde Y."/>
            <person name="Gleasner C.D."/>
            <person name="You Mak K.T."/>
            <person name="Polle J."/>
            <person name="Hovde B.T."/>
            <person name="Starkenburg S.R."/>
        </authorList>
    </citation>
    <scope>NUCLEOTIDE SEQUENCE [LARGE SCALE GENOMIC DNA]</scope>
    <source>
        <strain evidence="1 2">DOE0152z</strain>
    </source>
</reference>
<protein>
    <recommendedName>
        <fullName evidence="3">Secondary thiamine-phosphate synthase enzyme</fullName>
    </recommendedName>
</protein>
<name>A0ABY8UBN7_TETOB</name>
<gene>
    <name evidence="1" type="ORF">OEZ85_014329</name>
</gene>
<dbReference type="Gene3D" id="2.60.120.460">
    <property type="entry name" value="YjbQ-like"/>
    <property type="match status" value="2"/>
</dbReference>
<evidence type="ECO:0000313" key="2">
    <source>
        <dbReference type="Proteomes" id="UP001244341"/>
    </source>
</evidence>
<evidence type="ECO:0008006" key="3">
    <source>
        <dbReference type="Google" id="ProtNLM"/>
    </source>
</evidence>
<accession>A0ABY8UBN7</accession>
<sequence>MQISTLRRPSRPFAAAKQRVHRSPVIPSAAVPATSASTQVFDYTQIEIETKPGIALFDITPQIRQRVQQLGVTEGFVNVLSRHTTTAVTINEYETRLLDDIRQFLRKLAPASDPYLHNDLHLREAPADWPGGWEAWAAQEPENAHSHLLSMVLGNSETVPVSKGQLCIGTWQGQLCIGTWQSVMLVELDGPRKRTVGIQVVGTTQQQQQQQ</sequence>
<dbReference type="PANTHER" id="PTHR30615">
    <property type="entry name" value="UNCHARACTERIZED PROTEIN YJBQ-RELATED"/>
    <property type="match status" value="1"/>
</dbReference>
<keyword evidence="2" id="KW-1185">Reference proteome</keyword>
<dbReference type="Proteomes" id="UP001244341">
    <property type="component" value="Chromosome 8b"/>
</dbReference>
<organism evidence="1 2">
    <name type="scientific">Tetradesmus obliquus</name>
    <name type="common">Green alga</name>
    <name type="synonym">Acutodesmus obliquus</name>
    <dbReference type="NCBI Taxonomy" id="3088"/>
    <lineage>
        <taxon>Eukaryota</taxon>
        <taxon>Viridiplantae</taxon>
        <taxon>Chlorophyta</taxon>
        <taxon>core chlorophytes</taxon>
        <taxon>Chlorophyceae</taxon>
        <taxon>CS clade</taxon>
        <taxon>Sphaeropleales</taxon>
        <taxon>Scenedesmaceae</taxon>
        <taxon>Tetradesmus</taxon>
    </lineage>
</organism>
<dbReference type="PANTHER" id="PTHR30615:SF16">
    <property type="entry name" value="SECONDARY THIAMINE-PHOSPHATE SYNTHASE ENZYME"/>
    <property type="match status" value="1"/>
</dbReference>
<dbReference type="Pfam" id="PF01894">
    <property type="entry name" value="YjbQ"/>
    <property type="match status" value="1"/>
</dbReference>
<dbReference type="InterPro" id="IPR035917">
    <property type="entry name" value="YjbQ-like_sf"/>
</dbReference>
<dbReference type="NCBIfam" id="TIGR00149">
    <property type="entry name" value="TIGR00149_YjbQ"/>
    <property type="match status" value="1"/>
</dbReference>
<dbReference type="EMBL" id="CP126215">
    <property type="protein sequence ID" value="WIA17491.1"/>
    <property type="molecule type" value="Genomic_DNA"/>
</dbReference>